<dbReference type="SMR" id="A0A0V8DWW7"/>
<name>A0A0V8DWW7_LACLL</name>
<evidence type="ECO:0000313" key="3">
    <source>
        <dbReference type="Proteomes" id="UP000053719"/>
    </source>
</evidence>
<dbReference type="Gene3D" id="2.70.70.10">
    <property type="entry name" value="Glucose Permease (Domain IIA)"/>
    <property type="match status" value="1"/>
</dbReference>
<dbReference type="InterPro" id="IPR011055">
    <property type="entry name" value="Dup_hybrid_motif"/>
</dbReference>
<dbReference type="AlphaFoldDB" id="A0A0V8DWW7"/>
<dbReference type="PATRIC" id="fig|1360.114.peg.1399"/>
<evidence type="ECO:0000259" key="1">
    <source>
        <dbReference type="Pfam" id="PF01551"/>
    </source>
</evidence>
<proteinExistence type="predicted"/>
<dbReference type="InterPro" id="IPR016047">
    <property type="entry name" value="M23ase_b-sheet_dom"/>
</dbReference>
<dbReference type="EMBL" id="LKLU01000134">
    <property type="protein sequence ID" value="KSU18119.1"/>
    <property type="molecule type" value="Genomic_DNA"/>
</dbReference>
<accession>A0A0V8DWW7</accession>
<dbReference type="RefSeq" id="WP_058212226.1">
    <property type="nucleotide sequence ID" value="NZ_LKLU01000134.1"/>
</dbReference>
<dbReference type="CDD" id="cd12797">
    <property type="entry name" value="M23_peptidase"/>
    <property type="match status" value="1"/>
</dbReference>
<comment type="caution">
    <text evidence="2">The sequence shown here is derived from an EMBL/GenBank/DDBJ whole genome shotgun (WGS) entry which is preliminary data.</text>
</comment>
<sequence>MANDWGWPFSGGYKGYEEGQQFGMTTYDRTGNGDYFHDGFDFGSARYPGSNIAAVHAGTVVYAGWAPAGYGALGTVVVTKDSNGYYVVYQEFGTSISNINVSVGQSVTLGQVIGTRNTSHLHLGITKKEWLSAQSSAFKDDGTWLDPINIIQNGTGTVVPEVKGEIDMYLIQIVTDNKWYVSNGTDVRYLKTPRVRDYYLNTLKLPVDRMYQIELNNEFGSAATDPNRYPNN</sequence>
<dbReference type="PANTHER" id="PTHR21666:SF270">
    <property type="entry name" value="MUREIN HYDROLASE ACTIVATOR ENVC"/>
    <property type="match status" value="1"/>
</dbReference>
<dbReference type="Pfam" id="PF01551">
    <property type="entry name" value="Peptidase_M23"/>
    <property type="match status" value="1"/>
</dbReference>
<evidence type="ECO:0000313" key="2">
    <source>
        <dbReference type="EMBL" id="KSU18119.1"/>
    </source>
</evidence>
<dbReference type="Proteomes" id="UP000053719">
    <property type="component" value="Unassembled WGS sequence"/>
</dbReference>
<feature type="domain" description="M23ase beta-sheet core" evidence="1">
    <location>
        <begin position="36"/>
        <end position="128"/>
    </location>
</feature>
<dbReference type="PANTHER" id="PTHR21666">
    <property type="entry name" value="PEPTIDASE-RELATED"/>
    <property type="match status" value="1"/>
</dbReference>
<organism evidence="2 3">
    <name type="scientific">Lactococcus lactis subsp. lactis</name>
    <name type="common">Streptococcus lactis</name>
    <dbReference type="NCBI Taxonomy" id="1360"/>
    <lineage>
        <taxon>Bacteria</taxon>
        <taxon>Bacillati</taxon>
        <taxon>Bacillota</taxon>
        <taxon>Bacilli</taxon>
        <taxon>Lactobacillales</taxon>
        <taxon>Streptococcaceae</taxon>
        <taxon>Lactococcus</taxon>
    </lineage>
</organism>
<reference evidence="3" key="1">
    <citation type="submission" date="2015-10" db="EMBL/GenBank/DDBJ databases">
        <title>Draft Genome Sequences of 11 Lactococcus lactis subspecies cremoris strains.</title>
        <authorList>
            <person name="Wels M."/>
            <person name="Backus L."/>
            <person name="Boekhorst J."/>
            <person name="Dijkstra A."/>
            <person name="Beerthuizen M."/>
            <person name="Kelly W."/>
            <person name="Siezen R."/>
            <person name="Bachmann H."/>
            <person name="Van Hijum S."/>
        </authorList>
    </citation>
    <scope>NUCLEOTIDE SEQUENCE [LARGE SCALE GENOMIC DNA]</scope>
    <source>
        <strain evidence="3">M20</strain>
    </source>
</reference>
<dbReference type="InterPro" id="IPR050570">
    <property type="entry name" value="Cell_wall_metabolism_enzyme"/>
</dbReference>
<protein>
    <submittedName>
        <fullName evidence="2">Enterolysin A</fullName>
    </submittedName>
</protein>
<dbReference type="GO" id="GO:0004222">
    <property type="term" value="F:metalloendopeptidase activity"/>
    <property type="evidence" value="ECO:0007669"/>
    <property type="project" value="TreeGrafter"/>
</dbReference>
<dbReference type="SUPFAM" id="SSF51261">
    <property type="entry name" value="Duplicated hybrid motif"/>
    <property type="match status" value="1"/>
</dbReference>
<gene>
    <name evidence="2" type="ORF">M20_2432</name>
</gene>